<name>A0ABV0Z934_9TELE</name>
<dbReference type="EMBL" id="JAHRIP010056971">
    <property type="protein sequence ID" value="MEQ2302724.1"/>
    <property type="molecule type" value="Genomic_DNA"/>
</dbReference>
<feature type="compositionally biased region" description="Acidic residues" evidence="1">
    <location>
        <begin position="1"/>
        <end position="11"/>
    </location>
</feature>
<accession>A0ABV0Z934</accession>
<organism evidence="2 3">
    <name type="scientific">Ameca splendens</name>
    <dbReference type="NCBI Taxonomy" id="208324"/>
    <lineage>
        <taxon>Eukaryota</taxon>
        <taxon>Metazoa</taxon>
        <taxon>Chordata</taxon>
        <taxon>Craniata</taxon>
        <taxon>Vertebrata</taxon>
        <taxon>Euteleostomi</taxon>
        <taxon>Actinopterygii</taxon>
        <taxon>Neopterygii</taxon>
        <taxon>Teleostei</taxon>
        <taxon>Neoteleostei</taxon>
        <taxon>Acanthomorphata</taxon>
        <taxon>Ovalentaria</taxon>
        <taxon>Atherinomorphae</taxon>
        <taxon>Cyprinodontiformes</taxon>
        <taxon>Goodeidae</taxon>
        <taxon>Ameca</taxon>
    </lineage>
</organism>
<evidence type="ECO:0000313" key="2">
    <source>
        <dbReference type="EMBL" id="MEQ2302724.1"/>
    </source>
</evidence>
<dbReference type="Pfam" id="PF14670">
    <property type="entry name" value="FXa_inhibition"/>
    <property type="match status" value="1"/>
</dbReference>
<sequence>MQFQCDQDETPEEHSHVEELNSSTQATVTITTTSETTTSPAHLHPCADQGGCSQQCTAVAGRAYCSCFPGFSLMTDRRTCKGKSSKSLSGRMQWDMDREIGALLLKGIQSRAYPFGYSRQNYVWCPLLMPAP</sequence>
<reference evidence="2 3" key="1">
    <citation type="submission" date="2021-06" db="EMBL/GenBank/DDBJ databases">
        <authorList>
            <person name="Palmer J.M."/>
        </authorList>
    </citation>
    <scope>NUCLEOTIDE SEQUENCE [LARGE SCALE GENOMIC DNA]</scope>
    <source>
        <strain evidence="2 3">AS_MEX2019</strain>
        <tissue evidence="2">Muscle</tissue>
    </source>
</reference>
<evidence type="ECO:0000313" key="3">
    <source>
        <dbReference type="Proteomes" id="UP001469553"/>
    </source>
</evidence>
<evidence type="ECO:0008006" key="4">
    <source>
        <dbReference type="Google" id="ProtNLM"/>
    </source>
</evidence>
<gene>
    <name evidence="2" type="ORF">AMECASPLE_009625</name>
</gene>
<dbReference type="SUPFAM" id="SSF57196">
    <property type="entry name" value="EGF/Laminin"/>
    <property type="match status" value="1"/>
</dbReference>
<evidence type="ECO:0000256" key="1">
    <source>
        <dbReference type="SAM" id="MobiDB-lite"/>
    </source>
</evidence>
<protein>
    <recommendedName>
        <fullName evidence="4">EGF-like domain-containing protein</fullName>
    </recommendedName>
</protein>
<dbReference type="Proteomes" id="UP001469553">
    <property type="component" value="Unassembled WGS sequence"/>
</dbReference>
<dbReference type="Gene3D" id="2.10.25.10">
    <property type="entry name" value="Laminin"/>
    <property type="match status" value="1"/>
</dbReference>
<proteinExistence type="predicted"/>
<comment type="caution">
    <text evidence="2">The sequence shown here is derived from an EMBL/GenBank/DDBJ whole genome shotgun (WGS) entry which is preliminary data.</text>
</comment>
<keyword evidence="3" id="KW-1185">Reference proteome</keyword>
<feature type="region of interest" description="Disordered" evidence="1">
    <location>
        <begin position="1"/>
        <end position="25"/>
    </location>
</feature>